<dbReference type="Pfam" id="PF07876">
    <property type="entry name" value="Dabb"/>
    <property type="match status" value="1"/>
</dbReference>
<accession>A0AB39XUH6</accession>
<reference evidence="2" key="1">
    <citation type="submission" date="2024-08" db="EMBL/GenBank/DDBJ databases">
        <authorList>
            <person name="Chaddad Z."/>
            <person name="Lamrabet M."/>
            <person name="Bouhnik O."/>
            <person name="Alami S."/>
            <person name="Wipf D."/>
            <person name="Courty P.E."/>
            <person name="Missbah El Idrissi M."/>
        </authorList>
    </citation>
    <scope>NUCLEOTIDE SEQUENCE</scope>
    <source>
        <strain evidence="2">LLZ17</strain>
    </source>
</reference>
<gene>
    <name evidence="2" type="ORF">AB8Z38_16865</name>
</gene>
<proteinExistence type="predicted"/>
<dbReference type="SMART" id="SM00886">
    <property type="entry name" value="Dabb"/>
    <property type="match status" value="1"/>
</dbReference>
<evidence type="ECO:0000259" key="1">
    <source>
        <dbReference type="PROSITE" id="PS51502"/>
    </source>
</evidence>
<feature type="domain" description="Stress-response A/B barrel" evidence="1">
    <location>
        <begin position="2"/>
        <end position="92"/>
    </location>
</feature>
<sequence>MIRHIVFFTAKDKAHIDKIIEGLSVLTKIPHARRLEVARNRKSDRLGNEIDVIVYGEFDDEGQLEAYKAHELYQDSIRQVRPLRELRLAADYSMSADAEPVCSAGPPHGRG</sequence>
<dbReference type="InterPro" id="IPR013097">
    <property type="entry name" value="Dabb"/>
</dbReference>
<dbReference type="RefSeq" id="WP_369726178.1">
    <property type="nucleotide sequence ID" value="NZ_CP165734.1"/>
</dbReference>
<dbReference type="Gene3D" id="3.30.70.100">
    <property type="match status" value="1"/>
</dbReference>
<name>A0AB39XUH6_9BRAD</name>
<dbReference type="EMBL" id="CP165734">
    <property type="protein sequence ID" value="XDV60833.1"/>
    <property type="molecule type" value="Genomic_DNA"/>
</dbReference>
<dbReference type="InterPro" id="IPR011008">
    <property type="entry name" value="Dimeric_a/b-barrel"/>
</dbReference>
<dbReference type="SUPFAM" id="SSF54909">
    <property type="entry name" value="Dimeric alpha+beta barrel"/>
    <property type="match status" value="1"/>
</dbReference>
<dbReference type="PROSITE" id="PS51502">
    <property type="entry name" value="S_R_A_B_BARREL"/>
    <property type="match status" value="1"/>
</dbReference>
<protein>
    <submittedName>
        <fullName evidence="2">Dabb family protein</fullName>
    </submittedName>
</protein>
<organism evidence="2">
    <name type="scientific">Bradyrhizobium sp. LLZ17</name>
    <dbReference type="NCBI Taxonomy" id="3239388"/>
    <lineage>
        <taxon>Bacteria</taxon>
        <taxon>Pseudomonadati</taxon>
        <taxon>Pseudomonadota</taxon>
        <taxon>Alphaproteobacteria</taxon>
        <taxon>Hyphomicrobiales</taxon>
        <taxon>Nitrobacteraceae</taxon>
        <taxon>Bradyrhizobium</taxon>
    </lineage>
</organism>
<evidence type="ECO:0000313" key="2">
    <source>
        <dbReference type="EMBL" id="XDV60833.1"/>
    </source>
</evidence>
<dbReference type="AlphaFoldDB" id="A0AB39XUH6"/>